<keyword evidence="1" id="KW-0732">Signal</keyword>
<organism evidence="2 3">
    <name type="scientific">Kribbella lupini</name>
    <dbReference type="NCBI Taxonomy" id="291602"/>
    <lineage>
        <taxon>Bacteria</taxon>
        <taxon>Bacillati</taxon>
        <taxon>Actinomycetota</taxon>
        <taxon>Actinomycetes</taxon>
        <taxon>Propionibacteriales</taxon>
        <taxon>Kribbellaceae</taxon>
        <taxon>Kribbella</taxon>
    </lineage>
</organism>
<evidence type="ECO:0000313" key="2">
    <source>
        <dbReference type="EMBL" id="GAA1521933.1"/>
    </source>
</evidence>
<comment type="caution">
    <text evidence="2">The sequence shown here is derived from an EMBL/GenBank/DDBJ whole genome shotgun (WGS) entry which is preliminary data.</text>
</comment>
<keyword evidence="3" id="KW-1185">Reference proteome</keyword>
<evidence type="ECO:0008006" key="4">
    <source>
        <dbReference type="Google" id="ProtNLM"/>
    </source>
</evidence>
<reference evidence="2 3" key="1">
    <citation type="journal article" date="2019" name="Int. J. Syst. Evol. Microbiol.">
        <title>The Global Catalogue of Microorganisms (GCM) 10K type strain sequencing project: providing services to taxonomists for standard genome sequencing and annotation.</title>
        <authorList>
            <consortium name="The Broad Institute Genomics Platform"/>
            <consortium name="The Broad Institute Genome Sequencing Center for Infectious Disease"/>
            <person name="Wu L."/>
            <person name="Ma J."/>
        </authorList>
    </citation>
    <scope>NUCLEOTIDE SEQUENCE [LARGE SCALE GENOMIC DNA]</scope>
    <source>
        <strain evidence="2 3">JCM 14303</strain>
    </source>
</reference>
<evidence type="ECO:0000313" key="3">
    <source>
        <dbReference type="Proteomes" id="UP001500363"/>
    </source>
</evidence>
<name>A0ABN2AMF9_9ACTN</name>
<protein>
    <recommendedName>
        <fullName evidence="4">Peptidase inhibitor family I36</fullName>
    </recommendedName>
</protein>
<dbReference type="RefSeq" id="WP_344173072.1">
    <property type="nucleotide sequence ID" value="NZ_BAAANC010000001.1"/>
</dbReference>
<dbReference type="EMBL" id="BAAANC010000001">
    <property type="protein sequence ID" value="GAA1521933.1"/>
    <property type="molecule type" value="Genomic_DNA"/>
</dbReference>
<accession>A0ABN2AMF9</accession>
<evidence type="ECO:0000256" key="1">
    <source>
        <dbReference type="SAM" id="SignalP"/>
    </source>
</evidence>
<feature type="chain" id="PRO_5045551617" description="Peptidase inhibitor family I36" evidence="1">
    <location>
        <begin position="33"/>
        <end position="154"/>
    </location>
</feature>
<sequence>MALGRIRKWAAATAVTMIAATVLVPEAARAQAAPDVTAGPTAWAPRVDPMFPNEYVIRDVSSASRNDELRKCRSEYACFSVGQGDGRHTIFRLYRCETRNLFSFINALAVYNNQTGGVSIEFWGNNYYRHVPPDRTIHLIEDYATYDFFKTDLC</sequence>
<gene>
    <name evidence="2" type="ORF">GCM10009741_23890</name>
</gene>
<dbReference type="Proteomes" id="UP001500363">
    <property type="component" value="Unassembled WGS sequence"/>
</dbReference>
<proteinExistence type="predicted"/>
<feature type="signal peptide" evidence="1">
    <location>
        <begin position="1"/>
        <end position="32"/>
    </location>
</feature>